<dbReference type="SUPFAM" id="SSF81301">
    <property type="entry name" value="Nucleotidyltransferase"/>
    <property type="match status" value="1"/>
</dbReference>
<evidence type="ECO:0008006" key="3">
    <source>
        <dbReference type="Google" id="ProtNLM"/>
    </source>
</evidence>
<dbReference type="EMBL" id="JBHSDP010000024">
    <property type="protein sequence ID" value="MFC4330999.1"/>
    <property type="molecule type" value="Genomic_DNA"/>
</dbReference>
<evidence type="ECO:0000313" key="2">
    <source>
        <dbReference type="Proteomes" id="UP001595824"/>
    </source>
</evidence>
<dbReference type="Proteomes" id="UP001595824">
    <property type="component" value="Unassembled WGS sequence"/>
</dbReference>
<name>A0ABV8TK14_9ACTN</name>
<sequence>MAFPSSATDRAAFAERIRGALEGCCPDSRAELAGSLGAGTADAFSDLDILWVVPDGRFPDCLEQAVAALAAVQPVGSVRHDPDFHRSDRRRLLFVRFTGVPLFWRLDLDVRTASVAGDPYYDTGNPAARAREGEWSRPASALANALGAVKAVARGRDAAARGLLDRGFARIGEPDRATGAWVADVDRLARAAVRHEPDLADLAAQITALAARQLDGT</sequence>
<dbReference type="Gene3D" id="3.30.460.10">
    <property type="entry name" value="Beta Polymerase, domain 2"/>
    <property type="match status" value="1"/>
</dbReference>
<accession>A0ABV8TK14</accession>
<protein>
    <recommendedName>
        <fullName evidence="3">Nucleotidyltransferase domain-containing protein</fullName>
    </recommendedName>
</protein>
<keyword evidence="2" id="KW-1185">Reference proteome</keyword>
<reference evidence="2" key="1">
    <citation type="journal article" date="2019" name="Int. J. Syst. Evol. Microbiol.">
        <title>The Global Catalogue of Microorganisms (GCM) 10K type strain sequencing project: providing services to taxonomists for standard genome sequencing and annotation.</title>
        <authorList>
            <consortium name="The Broad Institute Genomics Platform"/>
            <consortium name="The Broad Institute Genome Sequencing Center for Infectious Disease"/>
            <person name="Wu L."/>
            <person name="Ma J."/>
        </authorList>
    </citation>
    <scope>NUCLEOTIDE SEQUENCE [LARGE SCALE GENOMIC DNA]</scope>
    <source>
        <strain evidence="2">PCU 347</strain>
    </source>
</reference>
<proteinExistence type="predicted"/>
<gene>
    <name evidence="1" type="ORF">ACFPC0_25080</name>
</gene>
<dbReference type="InterPro" id="IPR043519">
    <property type="entry name" value="NT_sf"/>
</dbReference>
<organism evidence="1 2">
    <name type="scientific">Streptomyces andamanensis</name>
    <dbReference type="NCBI Taxonomy" id="1565035"/>
    <lineage>
        <taxon>Bacteria</taxon>
        <taxon>Bacillati</taxon>
        <taxon>Actinomycetota</taxon>
        <taxon>Actinomycetes</taxon>
        <taxon>Kitasatosporales</taxon>
        <taxon>Streptomycetaceae</taxon>
        <taxon>Streptomyces</taxon>
    </lineage>
</organism>
<evidence type="ECO:0000313" key="1">
    <source>
        <dbReference type="EMBL" id="MFC4330999.1"/>
    </source>
</evidence>
<dbReference type="RefSeq" id="WP_381742119.1">
    <property type="nucleotide sequence ID" value="NZ_JBHSDP010000024.1"/>
</dbReference>
<comment type="caution">
    <text evidence="1">The sequence shown here is derived from an EMBL/GenBank/DDBJ whole genome shotgun (WGS) entry which is preliminary data.</text>
</comment>